<organism evidence="6 7">
    <name type="scientific">Plantactinospora soyae</name>
    <dbReference type="NCBI Taxonomy" id="1544732"/>
    <lineage>
        <taxon>Bacteria</taxon>
        <taxon>Bacillati</taxon>
        <taxon>Actinomycetota</taxon>
        <taxon>Actinomycetes</taxon>
        <taxon>Micromonosporales</taxon>
        <taxon>Micromonosporaceae</taxon>
        <taxon>Plantactinospora</taxon>
    </lineage>
</organism>
<protein>
    <recommendedName>
        <fullName evidence="5">IPT/TIG domain-containing protein</fullName>
    </recommendedName>
</protein>
<dbReference type="Gene3D" id="2.60.40.10">
    <property type="entry name" value="Immunoglobulins"/>
    <property type="match status" value="6"/>
</dbReference>
<feature type="domain" description="IPT/TIG" evidence="5">
    <location>
        <begin position="585"/>
        <end position="666"/>
    </location>
</feature>
<dbReference type="RefSeq" id="WP_192766528.1">
    <property type="nucleotide sequence ID" value="NZ_JADBEB010000001.1"/>
</dbReference>
<evidence type="ECO:0000256" key="2">
    <source>
        <dbReference type="SAM" id="MobiDB-lite"/>
    </source>
</evidence>
<dbReference type="CDD" id="cd00102">
    <property type="entry name" value="IPT"/>
    <property type="match status" value="2"/>
</dbReference>
<dbReference type="Pfam" id="PF01833">
    <property type="entry name" value="TIG"/>
    <property type="match status" value="6"/>
</dbReference>
<feature type="signal peptide" evidence="4">
    <location>
        <begin position="1"/>
        <end position="30"/>
    </location>
</feature>
<dbReference type="EMBL" id="JADBEB010000001">
    <property type="protein sequence ID" value="MBE1486521.1"/>
    <property type="molecule type" value="Genomic_DNA"/>
</dbReference>
<evidence type="ECO:0000256" key="4">
    <source>
        <dbReference type="SAM" id="SignalP"/>
    </source>
</evidence>
<keyword evidence="3" id="KW-0812">Transmembrane</keyword>
<evidence type="ECO:0000259" key="5">
    <source>
        <dbReference type="SMART" id="SM00429"/>
    </source>
</evidence>
<feature type="domain" description="IPT/TIG" evidence="5">
    <location>
        <begin position="410"/>
        <end position="493"/>
    </location>
</feature>
<keyword evidence="1 4" id="KW-0732">Signal</keyword>
<reference evidence="6" key="1">
    <citation type="submission" date="2020-10" db="EMBL/GenBank/DDBJ databases">
        <title>Sequencing the genomes of 1000 actinobacteria strains.</title>
        <authorList>
            <person name="Klenk H.-P."/>
        </authorList>
    </citation>
    <scope>NUCLEOTIDE SEQUENCE</scope>
    <source>
        <strain evidence="6">DSM 46832</strain>
    </source>
</reference>
<feature type="region of interest" description="Disordered" evidence="2">
    <location>
        <begin position="235"/>
        <end position="255"/>
    </location>
</feature>
<dbReference type="InterPro" id="IPR013783">
    <property type="entry name" value="Ig-like_fold"/>
</dbReference>
<comment type="caution">
    <text evidence="6">The sequence shown here is derived from an EMBL/GenBank/DDBJ whole genome shotgun (WGS) entry which is preliminary data.</text>
</comment>
<feature type="compositionally biased region" description="Polar residues" evidence="2">
    <location>
        <begin position="241"/>
        <end position="255"/>
    </location>
</feature>
<feature type="domain" description="IPT/TIG" evidence="5">
    <location>
        <begin position="239"/>
        <end position="322"/>
    </location>
</feature>
<evidence type="ECO:0000256" key="1">
    <source>
        <dbReference type="ARBA" id="ARBA00022729"/>
    </source>
</evidence>
<dbReference type="Proteomes" id="UP000649753">
    <property type="component" value="Unassembled WGS sequence"/>
</dbReference>
<dbReference type="SMART" id="SM00429">
    <property type="entry name" value="IPT"/>
    <property type="match status" value="6"/>
</dbReference>
<evidence type="ECO:0000313" key="6">
    <source>
        <dbReference type="EMBL" id="MBE1486521.1"/>
    </source>
</evidence>
<feature type="domain" description="IPT/TIG" evidence="5">
    <location>
        <begin position="496"/>
        <end position="578"/>
    </location>
</feature>
<dbReference type="InterPro" id="IPR014756">
    <property type="entry name" value="Ig_E-set"/>
</dbReference>
<dbReference type="PANTHER" id="PTHR46769">
    <property type="entry name" value="POLYCYSTIC KIDNEY AND HEPATIC DISEASE 1 (AUTOSOMAL RECESSIVE)-LIKE 1"/>
    <property type="match status" value="1"/>
</dbReference>
<sequence length="796" mass="76349">MGSIRKSLSILAAVLVVGAVVVGPPTPAVAQPGSANARGVVVDLSAEVLGNMVISADATIGSATAPAGGGTDTSTLIPIALPGALGVTASGTVEQVTATRGATASSAFSSVNGLNLAVLGVDVLDGAEITATATCPLVGAQTADTTITGLSLFGTTVTLIVNGPSVTGSAVVTVAGMIGATLNASLTRTETTTAAGAAATAVLATFALTGIVNGQLVTIPVGTVIVAQASCERPPAPVPPTTSTIAPDSGPQSGGQTVTITGTGFVAGSTTVTFDGVPATGVTVATGGTSLTAVTPANPVGPAAVVVTTPAGSAAPLDYTYLADGSGANITGLTPPTGPTGGGTTVTITGTGLTGAVAVDFDGLPSTDFTINPAGTAITVVTPPNPAGPALVEVVFPAGRVTAPPFTYVAPTITSIVPDEGPSTGGTSVTITGTGFTGATGVNFGDTPGTNLVVDPSGTSLTVFTPPGAPGPVDVTVLIPGADAVAPNGFTYLAAPPTASAISPDSGPQSGGQTVTITGTGFVPGSTVSFDGVPATNVVVAPGGTSLTAVTPANPVGPALVVVTTPGGSAPPLDYTYLPDGSGAVVTGLTPTSGPAAGGTTVTITGTGFTGATGVTFDGNPGTNLVVDPSGTSLTVVTPPGLAGPADVRVQVPGADAVEANGFRYLAVAPAIESVDPSRGARTGGTTVTIDGGGFVPGQTTVTICGQTIPASRITVNQDGTSLTFRTPPCPAGDTTISVSTPNGVSNAVTFRYVGQNLPVTGSSTITLVRYSSGAVVIGVVLLLLGRRRRGNHVLG</sequence>
<keyword evidence="7" id="KW-1185">Reference proteome</keyword>
<feature type="domain" description="IPT/TIG" evidence="5">
    <location>
        <begin position="669"/>
        <end position="754"/>
    </location>
</feature>
<dbReference type="AlphaFoldDB" id="A0A927M4A4"/>
<name>A0A927M4A4_9ACTN</name>
<keyword evidence="3" id="KW-1133">Transmembrane helix</keyword>
<dbReference type="InterPro" id="IPR052387">
    <property type="entry name" value="Fibrocystin"/>
</dbReference>
<feature type="domain" description="IPT/TIG" evidence="5">
    <location>
        <begin position="329"/>
        <end position="409"/>
    </location>
</feature>
<dbReference type="PANTHER" id="PTHR46769:SF2">
    <property type="entry name" value="FIBROCYSTIN-L ISOFORM 2 PRECURSOR-RELATED"/>
    <property type="match status" value="1"/>
</dbReference>
<evidence type="ECO:0000313" key="7">
    <source>
        <dbReference type="Proteomes" id="UP000649753"/>
    </source>
</evidence>
<gene>
    <name evidence="6" type="ORF">H4W31_002159</name>
</gene>
<feature type="transmembrane region" description="Helical" evidence="3">
    <location>
        <begin position="768"/>
        <end position="786"/>
    </location>
</feature>
<feature type="chain" id="PRO_5037793843" description="IPT/TIG domain-containing protein" evidence="4">
    <location>
        <begin position="31"/>
        <end position="796"/>
    </location>
</feature>
<dbReference type="InterPro" id="IPR002909">
    <property type="entry name" value="IPT_dom"/>
</dbReference>
<accession>A0A927M4A4</accession>
<dbReference type="SUPFAM" id="SSF81296">
    <property type="entry name" value="E set domains"/>
    <property type="match status" value="6"/>
</dbReference>
<evidence type="ECO:0000256" key="3">
    <source>
        <dbReference type="SAM" id="Phobius"/>
    </source>
</evidence>
<keyword evidence="3" id="KW-0472">Membrane</keyword>
<dbReference type="GO" id="GO:0005975">
    <property type="term" value="P:carbohydrate metabolic process"/>
    <property type="evidence" value="ECO:0007669"/>
    <property type="project" value="UniProtKB-ARBA"/>
</dbReference>
<proteinExistence type="predicted"/>